<evidence type="ECO:0008006" key="3">
    <source>
        <dbReference type="Google" id="ProtNLM"/>
    </source>
</evidence>
<evidence type="ECO:0000313" key="1">
    <source>
        <dbReference type="EMBL" id="TFK98081.1"/>
    </source>
</evidence>
<dbReference type="Gene3D" id="3.80.10.10">
    <property type="entry name" value="Ribonuclease Inhibitor"/>
    <property type="match status" value="1"/>
</dbReference>
<keyword evidence="2" id="KW-1185">Reference proteome</keyword>
<dbReference type="Proteomes" id="UP000305067">
    <property type="component" value="Unassembled WGS sequence"/>
</dbReference>
<gene>
    <name evidence="1" type="ORF">BDV98DRAFT_607109</name>
</gene>
<evidence type="ECO:0000313" key="2">
    <source>
        <dbReference type="Proteomes" id="UP000305067"/>
    </source>
</evidence>
<proteinExistence type="predicted"/>
<protein>
    <recommendedName>
        <fullName evidence="3">F-box domain-containing protein</fullName>
    </recommendedName>
</protein>
<dbReference type="EMBL" id="ML178842">
    <property type="protein sequence ID" value="TFK98081.1"/>
    <property type="molecule type" value="Genomic_DNA"/>
</dbReference>
<dbReference type="InterPro" id="IPR032675">
    <property type="entry name" value="LRR_dom_sf"/>
</dbReference>
<organism evidence="1 2">
    <name type="scientific">Pterulicium gracile</name>
    <dbReference type="NCBI Taxonomy" id="1884261"/>
    <lineage>
        <taxon>Eukaryota</taxon>
        <taxon>Fungi</taxon>
        <taxon>Dikarya</taxon>
        <taxon>Basidiomycota</taxon>
        <taxon>Agaricomycotina</taxon>
        <taxon>Agaricomycetes</taxon>
        <taxon>Agaricomycetidae</taxon>
        <taxon>Agaricales</taxon>
        <taxon>Pleurotineae</taxon>
        <taxon>Pterulaceae</taxon>
        <taxon>Pterulicium</taxon>
    </lineage>
</organism>
<name>A0A5C3Q8I7_9AGAR</name>
<dbReference type="SUPFAM" id="SSF52047">
    <property type="entry name" value="RNI-like"/>
    <property type="match status" value="1"/>
</dbReference>
<dbReference type="AlphaFoldDB" id="A0A5C3Q8I7"/>
<reference evidence="1 2" key="1">
    <citation type="journal article" date="2019" name="Nat. Ecol. Evol.">
        <title>Megaphylogeny resolves global patterns of mushroom evolution.</title>
        <authorList>
            <person name="Varga T."/>
            <person name="Krizsan K."/>
            <person name="Foldi C."/>
            <person name="Dima B."/>
            <person name="Sanchez-Garcia M."/>
            <person name="Sanchez-Ramirez S."/>
            <person name="Szollosi G.J."/>
            <person name="Szarkandi J.G."/>
            <person name="Papp V."/>
            <person name="Albert L."/>
            <person name="Andreopoulos W."/>
            <person name="Angelini C."/>
            <person name="Antonin V."/>
            <person name="Barry K.W."/>
            <person name="Bougher N.L."/>
            <person name="Buchanan P."/>
            <person name="Buyck B."/>
            <person name="Bense V."/>
            <person name="Catcheside P."/>
            <person name="Chovatia M."/>
            <person name="Cooper J."/>
            <person name="Damon W."/>
            <person name="Desjardin D."/>
            <person name="Finy P."/>
            <person name="Geml J."/>
            <person name="Haridas S."/>
            <person name="Hughes K."/>
            <person name="Justo A."/>
            <person name="Karasinski D."/>
            <person name="Kautmanova I."/>
            <person name="Kiss B."/>
            <person name="Kocsube S."/>
            <person name="Kotiranta H."/>
            <person name="LaButti K.M."/>
            <person name="Lechner B.E."/>
            <person name="Liimatainen K."/>
            <person name="Lipzen A."/>
            <person name="Lukacs Z."/>
            <person name="Mihaltcheva S."/>
            <person name="Morgado L.N."/>
            <person name="Niskanen T."/>
            <person name="Noordeloos M.E."/>
            <person name="Ohm R.A."/>
            <person name="Ortiz-Santana B."/>
            <person name="Ovrebo C."/>
            <person name="Racz N."/>
            <person name="Riley R."/>
            <person name="Savchenko A."/>
            <person name="Shiryaev A."/>
            <person name="Soop K."/>
            <person name="Spirin V."/>
            <person name="Szebenyi C."/>
            <person name="Tomsovsky M."/>
            <person name="Tulloss R.E."/>
            <person name="Uehling J."/>
            <person name="Grigoriev I.V."/>
            <person name="Vagvolgyi C."/>
            <person name="Papp T."/>
            <person name="Martin F.M."/>
            <person name="Miettinen O."/>
            <person name="Hibbett D.S."/>
            <person name="Nagy L.G."/>
        </authorList>
    </citation>
    <scope>NUCLEOTIDE SEQUENCE [LARGE SCALE GENOMIC DNA]</scope>
    <source>
        <strain evidence="1 2">CBS 309.79</strain>
    </source>
</reference>
<accession>A0A5C3Q8I7</accession>
<sequence length="399" mass="44426">MASEILPSDQQHHLSINAYAPVHRTPEEILVFFFKDASLVLGSISSWNLAYSCSHLWANIDLDPNYHSGLTSYVALPLPLRFYRAELQVQRAGSRPLHIVLRVAPDNHTVAEDGGELANDAGVQAFGFPLCSLVPLIRSHVHKCHSLALKGPVPRPRAPYQGMFPTDPASSLDALRHLDINDATWLQLDNFRHLIASNLTSVVATDHVLPSVFSGSWWPNVTYLQLSECTIIADEILDVLRRTTTLRSLALRDVSWRLLEESVTPIPPISLPCLQDVELWFGDFLMGDRGCGYIIRHLHIPSMTELYLYCATCNEDFYAVADCMQQSTDSRGSPLPVHILHVQEVLGGVEMCSGIIALCSLLPHLSNLRTEGGEFGVDDSFDVDDLLKALTWPSRFPRE</sequence>